<feature type="chain" id="PRO_5043091054" description="Dirigent protein" evidence="4">
    <location>
        <begin position="20"/>
        <end position="180"/>
    </location>
</feature>
<proteinExistence type="inferred from homology"/>
<reference evidence="5" key="1">
    <citation type="submission" date="2019-10" db="EMBL/GenBank/DDBJ databases">
        <authorList>
            <person name="Zhang R."/>
            <person name="Pan Y."/>
            <person name="Wang J."/>
            <person name="Ma R."/>
            <person name="Yu S."/>
        </authorList>
    </citation>
    <scope>NUCLEOTIDE SEQUENCE</scope>
    <source>
        <strain evidence="5">LA-IB0</strain>
        <tissue evidence="5">Leaf</tissue>
    </source>
</reference>
<accession>A0AAV6WB39</accession>
<evidence type="ECO:0000256" key="4">
    <source>
        <dbReference type="RuleBase" id="RU363099"/>
    </source>
</evidence>
<keyword evidence="3 4" id="KW-0964">Secreted</keyword>
<evidence type="ECO:0000256" key="1">
    <source>
        <dbReference type="ARBA" id="ARBA00010746"/>
    </source>
</evidence>
<keyword evidence="4" id="KW-0732">Signal</keyword>
<dbReference type="Pfam" id="PF03018">
    <property type="entry name" value="Dirigent"/>
    <property type="match status" value="1"/>
</dbReference>
<keyword evidence="4" id="KW-0052">Apoplast</keyword>
<gene>
    <name evidence="5" type="ORF">BUALT_Bualt18G0013300</name>
</gene>
<dbReference type="EMBL" id="WHWC01000018">
    <property type="protein sequence ID" value="KAG8364592.1"/>
    <property type="molecule type" value="Genomic_DNA"/>
</dbReference>
<dbReference type="InterPro" id="IPR004265">
    <property type="entry name" value="Dirigent"/>
</dbReference>
<name>A0AAV6WB39_9LAMI</name>
<evidence type="ECO:0000313" key="6">
    <source>
        <dbReference type="Proteomes" id="UP000826271"/>
    </source>
</evidence>
<comment type="subunit">
    <text evidence="2 4">Homodimer.</text>
</comment>
<dbReference type="GO" id="GO:0048046">
    <property type="term" value="C:apoplast"/>
    <property type="evidence" value="ECO:0007669"/>
    <property type="project" value="UniProtKB-SubCell"/>
</dbReference>
<dbReference type="Proteomes" id="UP000826271">
    <property type="component" value="Unassembled WGS sequence"/>
</dbReference>
<comment type="function">
    <text evidence="4">Dirigent proteins impart stereoselectivity on the phenoxy radical-coupling reaction, yielding optically active lignans from two molecules of coniferyl alcohol in the biosynthesis of lignans, flavonolignans, and alkaloids and thus plays a central role in plant secondary metabolism.</text>
</comment>
<organism evidence="5 6">
    <name type="scientific">Buddleja alternifolia</name>
    <dbReference type="NCBI Taxonomy" id="168488"/>
    <lineage>
        <taxon>Eukaryota</taxon>
        <taxon>Viridiplantae</taxon>
        <taxon>Streptophyta</taxon>
        <taxon>Embryophyta</taxon>
        <taxon>Tracheophyta</taxon>
        <taxon>Spermatophyta</taxon>
        <taxon>Magnoliopsida</taxon>
        <taxon>eudicotyledons</taxon>
        <taxon>Gunneridae</taxon>
        <taxon>Pentapetalae</taxon>
        <taxon>asterids</taxon>
        <taxon>lamiids</taxon>
        <taxon>Lamiales</taxon>
        <taxon>Scrophulariaceae</taxon>
        <taxon>Buddlejeae</taxon>
        <taxon>Buddleja</taxon>
    </lineage>
</organism>
<keyword evidence="6" id="KW-1185">Reference proteome</keyword>
<comment type="similarity">
    <text evidence="1 4">Belongs to the plant dirigent protein family.</text>
</comment>
<dbReference type="AlphaFoldDB" id="A0AAV6WB39"/>
<feature type="signal peptide" evidence="4">
    <location>
        <begin position="1"/>
        <end position="19"/>
    </location>
</feature>
<evidence type="ECO:0000256" key="2">
    <source>
        <dbReference type="ARBA" id="ARBA00011738"/>
    </source>
</evidence>
<evidence type="ECO:0000256" key="3">
    <source>
        <dbReference type="ARBA" id="ARBA00022525"/>
    </source>
</evidence>
<comment type="subcellular location">
    <subcellularLocation>
        <location evidence="4">Secreted</location>
        <location evidence="4">Extracellular space</location>
        <location evidence="4">Apoplast</location>
    </subcellularLocation>
</comment>
<protein>
    <recommendedName>
        <fullName evidence="4">Dirigent protein</fullName>
    </recommendedName>
</protein>
<dbReference type="PANTHER" id="PTHR21495">
    <property type="entry name" value="NUCLEOPORIN-RELATED"/>
    <property type="match status" value="1"/>
</dbReference>
<comment type="caution">
    <text evidence="5">The sequence shown here is derived from an EMBL/GenBank/DDBJ whole genome shotgun (WGS) entry which is preliminary data.</text>
</comment>
<sequence>MAIRLSLFLFLVMFTYSEAELGSPIETQMTFYFHDYSGGPNATVIQINAPADELPDFTKFGAMFVTDDPITKELHSSSSQVARGQGLYVTSSLDGSNTHILMSIVFTDEEYGGSTLEIQSSNVQLERVLEVPIVGGTRKFRLARGYATFETLYFNETLHYSVLQCNVTVLHYSPARFQVS</sequence>
<dbReference type="InterPro" id="IPR044859">
    <property type="entry name" value="Allene_oxi_cyc_Dirigent"/>
</dbReference>
<dbReference type="GO" id="GO:0009699">
    <property type="term" value="P:phenylpropanoid biosynthetic process"/>
    <property type="evidence" value="ECO:0007669"/>
    <property type="project" value="UniProtKB-ARBA"/>
</dbReference>
<dbReference type="Gene3D" id="2.40.480.10">
    <property type="entry name" value="Allene oxide cyclase-like"/>
    <property type="match status" value="1"/>
</dbReference>
<evidence type="ECO:0000313" key="5">
    <source>
        <dbReference type="EMBL" id="KAG8364592.1"/>
    </source>
</evidence>